<feature type="domain" description="Bacterial sugar transferase" evidence="4">
    <location>
        <begin position="28"/>
        <end position="196"/>
    </location>
</feature>
<evidence type="ECO:0000313" key="6">
    <source>
        <dbReference type="Proteomes" id="UP000198588"/>
    </source>
</evidence>
<dbReference type="PANTHER" id="PTHR30576:SF8">
    <property type="entry name" value="UNDECAPRENYL-PHOSPHATE GALACTOSE PHOSPHOTRANSFERASE"/>
    <property type="match status" value="1"/>
</dbReference>
<organism evidence="5 6">
    <name type="scientific">Mesorhizobium qingshengii</name>
    <dbReference type="NCBI Taxonomy" id="1165689"/>
    <lineage>
        <taxon>Bacteria</taxon>
        <taxon>Pseudomonadati</taxon>
        <taxon>Pseudomonadota</taxon>
        <taxon>Alphaproteobacteria</taxon>
        <taxon>Hyphomicrobiales</taxon>
        <taxon>Phyllobacteriaceae</taxon>
        <taxon>Mesorhizobium</taxon>
    </lineage>
</organism>
<evidence type="ECO:0000256" key="2">
    <source>
        <dbReference type="ARBA" id="ARBA00023169"/>
    </source>
</evidence>
<keyword evidence="5" id="KW-0808">Transferase</keyword>
<name>A0A1G5ZCF5_9HYPH</name>
<comment type="similarity">
    <text evidence="1">Belongs to the bacterial sugar transferase family.</text>
</comment>
<keyword evidence="2" id="KW-0270">Exopolysaccharide synthesis</keyword>
<sequence>MIGLSNPIARSADWAARVPLGRALPSRIASVVLLVLSLPLWIVAAAIVWASLGRPLFFRQSRSGLGARPFVICKFRTMHEGRDVDGALLPDALRETPATRLMRSIRIDELPQLLSIARGDMAFIGPRPLLPATIAEFGELGRIRGTVRPGLSGWAQVNGNTRLTNSEKLALDLWYVRNRSLWLDLRILVLTVQVALLGERVDRRHVDHAVKAMPAGTVRS</sequence>
<feature type="transmembrane region" description="Helical" evidence="3">
    <location>
        <begin position="28"/>
        <end position="52"/>
    </location>
</feature>
<dbReference type="GO" id="GO:0000271">
    <property type="term" value="P:polysaccharide biosynthetic process"/>
    <property type="evidence" value="ECO:0007669"/>
    <property type="project" value="UniProtKB-KW"/>
</dbReference>
<keyword evidence="3" id="KW-1133">Transmembrane helix</keyword>
<evidence type="ECO:0000259" key="4">
    <source>
        <dbReference type="Pfam" id="PF02397"/>
    </source>
</evidence>
<reference evidence="5 6" key="1">
    <citation type="submission" date="2016-10" db="EMBL/GenBank/DDBJ databases">
        <authorList>
            <person name="de Groot N.N."/>
        </authorList>
    </citation>
    <scope>NUCLEOTIDE SEQUENCE [LARGE SCALE GENOMIC DNA]</scope>
    <source>
        <strain evidence="5 6">CGMCC 1.12097</strain>
    </source>
</reference>
<evidence type="ECO:0000256" key="3">
    <source>
        <dbReference type="SAM" id="Phobius"/>
    </source>
</evidence>
<dbReference type="STRING" id="1165689.SAMN02927914_04590"/>
<dbReference type="RefSeq" id="WP_091582598.1">
    <property type="nucleotide sequence ID" value="NZ_FMXM01000016.1"/>
</dbReference>
<protein>
    <submittedName>
        <fullName evidence="5">Sugar transferase involved in LPS biosynthesis (Colanic, teichoic acid)</fullName>
    </submittedName>
</protein>
<proteinExistence type="inferred from homology"/>
<dbReference type="Proteomes" id="UP000198588">
    <property type="component" value="Unassembled WGS sequence"/>
</dbReference>
<accession>A0A1G5ZCF5</accession>
<dbReference type="PANTHER" id="PTHR30576">
    <property type="entry name" value="COLANIC BIOSYNTHESIS UDP-GLUCOSE LIPID CARRIER TRANSFERASE"/>
    <property type="match status" value="1"/>
</dbReference>
<evidence type="ECO:0000256" key="1">
    <source>
        <dbReference type="ARBA" id="ARBA00006464"/>
    </source>
</evidence>
<evidence type="ECO:0000313" key="5">
    <source>
        <dbReference type="EMBL" id="SDA91953.1"/>
    </source>
</evidence>
<dbReference type="InterPro" id="IPR003362">
    <property type="entry name" value="Bact_transf"/>
</dbReference>
<dbReference type="EMBL" id="FMXM01000016">
    <property type="protein sequence ID" value="SDA91953.1"/>
    <property type="molecule type" value="Genomic_DNA"/>
</dbReference>
<dbReference type="OrthoDB" id="9808602at2"/>
<dbReference type="Pfam" id="PF02397">
    <property type="entry name" value="Bac_transf"/>
    <property type="match status" value="1"/>
</dbReference>
<gene>
    <name evidence="5" type="ORF">SAMN02927914_04590</name>
</gene>
<dbReference type="GO" id="GO:0016780">
    <property type="term" value="F:phosphotransferase activity, for other substituted phosphate groups"/>
    <property type="evidence" value="ECO:0007669"/>
    <property type="project" value="TreeGrafter"/>
</dbReference>
<dbReference type="AlphaFoldDB" id="A0A1G5ZCF5"/>
<keyword evidence="3" id="KW-0472">Membrane</keyword>
<keyword evidence="3" id="KW-0812">Transmembrane</keyword>